<evidence type="ECO:0000313" key="1">
    <source>
        <dbReference type="EMBL" id="KAJ8361213.1"/>
    </source>
</evidence>
<protein>
    <submittedName>
        <fullName evidence="1">Uncharacterized protein</fullName>
    </submittedName>
</protein>
<name>A0A9Q1FLX9_SYNKA</name>
<proteinExistence type="predicted"/>
<keyword evidence="2" id="KW-1185">Reference proteome</keyword>
<organism evidence="1 2">
    <name type="scientific">Synaphobranchus kaupii</name>
    <name type="common">Kaup's arrowtooth eel</name>
    <dbReference type="NCBI Taxonomy" id="118154"/>
    <lineage>
        <taxon>Eukaryota</taxon>
        <taxon>Metazoa</taxon>
        <taxon>Chordata</taxon>
        <taxon>Craniata</taxon>
        <taxon>Vertebrata</taxon>
        <taxon>Euteleostomi</taxon>
        <taxon>Actinopterygii</taxon>
        <taxon>Neopterygii</taxon>
        <taxon>Teleostei</taxon>
        <taxon>Anguilliformes</taxon>
        <taxon>Synaphobranchidae</taxon>
        <taxon>Synaphobranchus</taxon>
    </lineage>
</organism>
<evidence type="ECO:0000313" key="2">
    <source>
        <dbReference type="Proteomes" id="UP001152622"/>
    </source>
</evidence>
<reference evidence="1" key="1">
    <citation type="journal article" date="2023" name="Science">
        <title>Genome structures resolve the early diversification of teleost fishes.</title>
        <authorList>
            <person name="Parey E."/>
            <person name="Louis A."/>
            <person name="Montfort J."/>
            <person name="Bouchez O."/>
            <person name="Roques C."/>
            <person name="Iampietro C."/>
            <person name="Lluch J."/>
            <person name="Castinel A."/>
            <person name="Donnadieu C."/>
            <person name="Desvignes T."/>
            <person name="Floi Bucao C."/>
            <person name="Jouanno E."/>
            <person name="Wen M."/>
            <person name="Mejri S."/>
            <person name="Dirks R."/>
            <person name="Jansen H."/>
            <person name="Henkel C."/>
            <person name="Chen W.J."/>
            <person name="Zahm M."/>
            <person name="Cabau C."/>
            <person name="Klopp C."/>
            <person name="Thompson A.W."/>
            <person name="Robinson-Rechavi M."/>
            <person name="Braasch I."/>
            <person name="Lecointre G."/>
            <person name="Bobe J."/>
            <person name="Postlethwait J.H."/>
            <person name="Berthelot C."/>
            <person name="Roest Crollius H."/>
            <person name="Guiguen Y."/>
        </authorList>
    </citation>
    <scope>NUCLEOTIDE SEQUENCE</scope>
    <source>
        <strain evidence="1">WJC10195</strain>
    </source>
</reference>
<accession>A0A9Q1FLX9</accession>
<dbReference type="AlphaFoldDB" id="A0A9Q1FLX9"/>
<dbReference type="Proteomes" id="UP001152622">
    <property type="component" value="Chromosome 5"/>
</dbReference>
<dbReference type="EMBL" id="JAINUF010000005">
    <property type="protein sequence ID" value="KAJ8361213.1"/>
    <property type="molecule type" value="Genomic_DNA"/>
</dbReference>
<gene>
    <name evidence="1" type="ORF">SKAU_G00177380</name>
</gene>
<comment type="caution">
    <text evidence="1">The sequence shown here is derived from an EMBL/GenBank/DDBJ whole genome shotgun (WGS) entry which is preliminary data.</text>
</comment>
<sequence>MEGRWESFSEEAVCVALGSLTQPDHIPPECSAPYPPPLPLLLPNGPVTDSTLHERSLQLQGCQLLVLSPSPPFFHLSSKKQIFSIKKTLRAFSLRSLFAAVASLVSAPQKSLDTAASLPVSCADERSRTQLPQTDACAAEVAGSQERECQRATR</sequence>